<dbReference type="EMBL" id="JAECZO010000028">
    <property type="protein sequence ID" value="KAK7202298.1"/>
    <property type="molecule type" value="Genomic_DNA"/>
</dbReference>
<evidence type="ECO:0008006" key="4">
    <source>
        <dbReference type="Google" id="ProtNLM"/>
    </source>
</evidence>
<proteinExistence type="predicted"/>
<reference evidence="2 3" key="1">
    <citation type="journal article" date="2021" name="MBio">
        <title>A New Model Trypanosomatid, Novymonas esmeraldas: Genomic Perception of Its 'Candidatus Pandoraea novymonadis' Endosymbiont.</title>
        <authorList>
            <person name="Zakharova A."/>
            <person name="Saura A."/>
            <person name="Butenko A."/>
            <person name="Podesvova L."/>
            <person name="Warmusova S."/>
            <person name="Kostygov A.Y."/>
            <person name="Nenarokova A."/>
            <person name="Lukes J."/>
            <person name="Opperdoes F.R."/>
            <person name="Yurchenko V."/>
        </authorList>
    </citation>
    <scope>NUCLEOTIDE SEQUENCE [LARGE SCALE GENOMIC DNA]</scope>
    <source>
        <strain evidence="2 3">E262AT.01</strain>
    </source>
</reference>
<feature type="transmembrane region" description="Helical" evidence="1">
    <location>
        <begin position="107"/>
        <end position="127"/>
    </location>
</feature>
<evidence type="ECO:0000313" key="3">
    <source>
        <dbReference type="Proteomes" id="UP001430356"/>
    </source>
</evidence>
<keyword evidence="3" id="KW-1185">Reference proteome</keyword>
<feature type="transmembrane region" description="Helical" evidence="1">
    <location>
        <begin position="365"/>
        <end position="387"/>
    </location>
</feature>
<gene>
    <name evidence="2" type="ORF">NESM_000301700</name>
</gene>
<feature type="transmembrane region" description="Helical" evidence="1">
    <location>
        <begin position="303"/>
        <end position="327"/>
    </location>
</feature>
<keyword evidence="1" id="KW-0472">Membrane</keyword>
<evidence type="ECO:0000313" key="2">
    <source>
        <dbReference type="EMBL" id="KAK7202298.1"/>
    </source>
</evidence>
<organism evidence="2 3">
    <name type="scientific">Novymonas esmeraldas</name>
    <dbReference type="NCBI Taxonomy" id="1808958"/>
    <lineage>
        <taxon>Eukaryota</taxon>
        <taxon>Discoba</taxon>
        <taxon>Euglenozoa</taxon>
        <taxon>Kinetoplastea</taxon>
        <taxon>Metakinetoplastina</taxon>
        <taxon>Trypanosomatida</taxon>
        <taxon>Trypanosomatidae</taxon>
        <taxon>Novymonas</taxon>
    </lineage>
</organism>
<feature type="transmembrane region" description="Helical" evidence="1">
    <location>
        <begin position="148"/>
        <end position="175"/>
    </location>
</feature>
<protein>
    <recommendedName>
        <fullName evidence="4">Transmembrane protein</fullName>
    </recommendedName>
</protein>
<feature type="transmembrane region" description="Helical" evidence="1">
    <location>
        <begin position="195"/>
        <end position="218"/>
    </location>
</feature>
<keyword evidence="1" id="KW-1133">Transmembrane helix</keyword>
<dbReference type="AlphaFoldDB" id="A0AAW0F855"/>
<keyword evidence="1" id="KW-0812">Transmembrane</keyword>
<feature type="transmembrane region" description="Helical" evidence="1">
    <location>
        <begin position="339"/>
        <end position="359"/>
    </location>
</feature>
<name>A0AAW0F855_9TRYP</name>
<evidence type="ECO:0000256" key="1">
    <source>
        <dbReference type="SAM" id="Phobius"/>
    </source>
</evidence>
<feature type="transmembrane region" description="Helical" evidence="1">
    <location>
        <begin position="239"/>
        <end position="266"/>
    </location>
</feature>
<comment type="caution">
    <text evidence="2">The sequence shown here is derived from an EMBL/GenBank/DDBJ whole genome shotgun (WGS) entry which is preliminary data.</text>
</comment>
<dbReference type="Proteomes" id="UP001430356">
    <property type="component" value="Unassembled WGS sequence"/>
</dbReference>
<sequence>MVTFDSVPPDAAAVVALPATAFRCVQTLVPLVLNAVAFVVYIVGMLCASHAHPRAVNAAVTAVLLCVLAASLLRRVTPFACVEVGHYRYERVSAIVTRLLPNTRQSWIVMQTLGVVAVVLPLCLYLFTHHTAAGNLYAVAMFGLPSSLGGPLLGIFVGLLLCAALMGLLFALVFFPAKGYNPLHVHAAEDRVRTWIRLSSWLPLTVLLLVLFSAVRLLPCDGTRADYTAESPPYTCGSGAHWFAGLLAWLLITASFVCLDIGIAYLRLLGGQAVTYYALEPRVDGLFCELLVWTLKATAVLPAVLPAGAVYIVAAVLFGGLLAFAWLRRTTTAEVLEEAIRWSIAVVVLTCVMGAFMRIGSIPAVVQGLLVLLVWGLSVGGGITMYYRRFGWQLFGSGRDVTADLIVE</sequence>
<accession>A0AAW0F855</accession>
<feature type="transmembrane region" description="Helical" evidence="1">
    <location>
        <begin position="28"/>
        <end position="48"/>
    </location>
</feature>